<feature type="transmembrane region" description="Helical" evidence="1">
    <location>
        <begin position="85"/>
        <end position="108"/>
    </location>
</feature>
<keyword evidence="1" id="KW-0472">Membrane</keyword>
<feature type="transmembrane region" description="Helical" evidence="1">
    <location>
        <begin position="128"/>
        <end position="146"/>
    </location>
</feature>
<dbReference type="Pfam" id="PF15420">
    <property type="entry name" value="Abhydrolase_9_N"/>
    <property type="match status" value="1"/>
</dbReference>
<evidence type="ECO:0000256" key="1">
    <source>
        <dbReference type="SAM" id="Phobius"/>
    </source>
</evidence>
<dbReference type="Proteomes" id="UP001500603">
    <property type="component" value="Unassembled WGS sequence"/>
</dbReference>
<name>A0ABP9KP86_9NOCA</name>
<dbReference type="EMBL" id="BAABJM010000005">
    <property type="protein sequence ID" value="GAA5062584.1"/>
    <property type="molecule type" value="Genomic_DNA"/>
</dbReference>
<keyword evidence="1" id="KW-1133">Transmembrane helix</keyword>
<gene>
    <name evidence="3" type="ORF">GCM10023318_46410</name>
</gene>
<keyword evidence="4" id="KW-1185">Reference proteome</keyword>
<evidence type="ECO:0000313" key="4">
    <source>
        <dbReference type="Proteomes" id="UP001500603"/>
    </source>
</evidence>
<feature type="transmembrane region" description="Helical" evidence="1">
    <location>
        <begin position="166"/>
        <end position="187"/>
    </location>
</feature>
<evidence type="ECO:0000259" key="2">
    <source>
        <dbReference type="Pfam" id="PF15420"/>
    </source>
</evidence>
<evidence type="ECO:0000313" key="3">
    <source>
        <dbReference type="EMBL" id="GAA5062584.1"/>
    </source>
</evidence>
<comment type="caution">
    <text evidence="3">The sequence shown here is derived from an EMBL/GenBank/DDBJ whole genome shotgun (WGS) entry which is preliminary data.</text>
</comment>
<organism evidence="3 4">
    <name type="scientific">Nocardia callitridis</name>
    <dbReference type="NCBI Taxonomy" id="648753"/>
    <lineage>
        <taxon>Bacteria</taxon>
        <taxon>Bacillati</taxon>
        <taxon>Actinomycetota</taxon>
        <taxon>Actinomycetes</taxon>
        <taxon>Mycobacteriales</taxon>
        <taxon>Nocardiaceae</taxon>
        <taxon>Nocardia</taxon>
    </lineage>
</organism>
<feature type="domain" description="Alpha/beta-hydrolase N-terminal" evidence="2">
    <location>
        <begin position="74"/>
        <end position="203"/>
    </location>
</feature>
<dbReference type="InterPro" id="IPR027788">
    <property type="entry name" value="Alpha/beta-hydrolase_N_dom"/>
</dbReference>
<feature type="transmembrane region" description="Helical" evidence="1">
    <location>
        <begin position="60"/>
        <end position="79"/>
    </location>
</feature>
<protein>
    <recommendedName>
        <fullName evidence="2">Alpha/beta-hydrolase N-terminal domain-containing protein</fullName>
    </recommendedName>
</protein>
<accession>A0ABP9KP86</accession>
<reference evidence="4" key="1">
    <citation type="journal article" date="2019" name="Int. J. Syst. Evol. Microbiol.">
        <title>The Global Catalogue of Microorganisms (GCM) 10K type strain sequencing project: providing services to taxonomists for standard genome sequencing and annotation.</title>
        <authorList>
            <consortium name="The Broad Institute Genomics Platform"/>
            <consortium name="The Broad Institute Genome Sequencing Center for Infectious Disease"/>
            <person name="Wu L."/>
            <person name="Ma J."/>
        </authorList>
    </citation>
    <scope>NUCLEOTIDE SEQUENCE [LARGE SCALE GENOMIC DNA]</scope>
    <source>
        <strain evidence="4">JCM 18298</strain>
    </source>
</reference>
<sequence length="213" mass="22934">MRERTSERGGVVTIPPGVPGRSPARHNSLVARIMLSRKDIAARYRMALTLFVQRTPWPRLGTTLAIGIGTLTSLAPGLLPRTASAQAVLTGLLAACALAVAGFVRFVFAHQDFDNHPAFRRLRPPLTLATAVLVLAAAIQAGQWQNRLRVDMGTPPIGAAYWTHSAFGAAVILALLLGSARSLAWLLRRLRTAIRRATTPSTAYLRPALPPQP</sequence>
<keyword evidence="1" id="KW-0812">Transmembrane</keyword>
<proteinExistence type="predicted"/>